<dbReference type="EMBL" id="HBUE01309658">
    <property type="protein sequence ID" value="CAG6582691.1"/>
    <property type="molecule type" value="Transcribed_RNA"/>
</dbReference>
<protein>
    <submittedName>
        <fullName evidence="1">(northern house mosquito) hypothetical protein</fullName>
    </submittedName>
</protein>
<accession>A0A8D8JZC6</accession>
<name>A0A8D8JZC6_CULPI</name>
<dbReference type="EMBL" id="HBUE01203445">
    <property type="protein sequence ID" value="CAG6530850.1"/>
    <property type="molecule type" value="Transcribed_RNA"/>
</dbReference>
<dbReference type="EMBL" id="HBUE01203439">
    <property type="protein sequence ID" value="CAG6530848.1"/>
    <property type="molecule type" value="Transcribed_RNA"/>
</dbReference>
<sequence length="102" mass="12011">MRGSDFFFPPYERNHLWRSAFLASSVLALKIFFSKYVNLGGQRFSSNVSYKTLKNFTPCSNSTQFNESSLRYTIRSRPGHLNYFEVLIMHWRSTTRLNVVPF</sequence>
<dbReference type="EMBL" id="HBUE01309652">
    <property type="protein sequence ID" value="CAG6582689.1"/>
    <property type="molecule type" value="Transcribed_RNA"/>
</dbReference>
<proteinExistence type="predicted"/>
<dbReference type="EMBL" id="HBUE01002653">
    <property type="protein sequence ID" value="CAG6444331.1"/>
    <property type="molecule type" value="Transcribed_RNA"/>
</dbReference>
<organism evidence="1">
    <name type="scientific">Culex pipiens</name>
    <name type="common">House mosquito</name>
    <dbReference type="NCBI Taxonomy" id="7175"/>
    <lineage>
        <taxon>Eukaryota</taxon>
        <taxon>Metazoa</taxon>
        <taxon>Ecdysozoa</taxon>
        <taxon>Arthropoda</taxon>
        <taxon>Hexapoda</taxon>
        <taxon>Insecta</taxon>
        <taxon>Pterygota</taxon>
        <taxon>Neoptera</taxon>
        <taxon>Endopterygota</taxon>
        <taxon>Diptera</taxon>
        <taxon>Nematocera</taxon>
        <taxon>Culicoidea</taxon>
        <taxon>Culicidae</taxon>
        <taxon>Culicinae</taxon>
        <taxon>Culicini</taxon>
        <taxon>Culex</taxon>
        <taxon>Culex</taxon>
    </lineage>
</organism>
<evidence type="ECO:0000313" key="1">
    <source>
        <dbReference type="EMBL" id="CAG6582689.1"/>
    </source>
</evidence>
<dbReference type="AlphaFoldDB" id="A0A8D8JZC6"/>
<reference evidence="1" key="1">
    <citation type="submission" date="2021-05" db="EMBL/GenBank/DDBJ databases">
        <authorList>
            <person name="Alioto T."/>
            <person name="Alioto T."/>
            <person name="Gomez Garrido J."/>
        </authorList>
    </citation>
    <scope>NUCLEOTIDE SEQUENCE</scope>
</reference>